<reference evidence="6" key="1">
    <citation type="submission" date="2018-05" db="EMBL/GenBank/DDBJ databases">
        <title>Draft genome of Mucuna pruriens seed.</title>
        <authorList>
            <person name="Nnadi N.E."/>
            <person name="Vos R."/>
            <person name="Hasami M.H."/>
            <person name="Devisetty U.K."/>
            <person name="Aguiy J.C."/>
        </authorList>
    </citation>
    <scope>NUCLEOTIDE SEQUENCE [LARGE SCALE GENOMIC DNA]</scope>
    <source>
        <strain evidence="6">JCA_2017</strain>
    </source>
</reference>
<dbReference type="InterPro" id="IPR005175">
    <property type="entry name" value="PPC_dom"/>
</dbReference>
<keyword evidence="7" id="KW-1185">Reference proteome</keyword>
<keyword evidence="4 5" id="KW-0539">Nucleus</keyword>
<proteinExistence type="predicted"/>
<dbReference type="Proteomes" id="UP000257109">
    <property type="component" value="Unassembled WGS sequence"/>
</dbReference>
<keyword evidence="3 5" id="KW-0804">Transcription</keyword>
<sequence>MLHTLYTLWAFPQSGMSDTWCKQALLINPFKKSLTRFFKALVLALNLYYAIEGSYCVCDTNMDVEEDRLSSTEPLDLADEATAETKTVPEQQILQQQQNLFSLGGVGYMDHTFVFIPVLLPSQKEPPLRLYYGNGPRIHRQLCIEYGVANTRCEQCGKVGQLTCFSSSFRKWALRRVTEEQQNQICRICNLRGHIYMDCDLRIITHRRLPEVPAPKEKRPVHCGFCGEAGHNRRTCSKAGPNGAISNVTLGQPAKSGETVTYEGRFEILSLAGTLILAENDAQNLDSSLRLEASFEFF</sequence>
<accession>A0A371GE87</accession>
<dbReference type="InterPro" id="IPR039605">
    <property type="entry name" value="AHL"/>
</dbReference>
<keyword evidence="2 5" id="KW-0238">DNA-binding</keyword>
<dbReference type="PANTHER" id="PTHR31500">
    <property type="entry name" value="AT-HOOK MOTIF NUCLEAR-LOCALIZED PROTEIN 9"/>
    <property type="match status" value="1"/>
</dbReference>
<keyword evidence="1 5" id="KW-0805">Transcription regulation</keyword>
<gene>
    <name evidence="6" type="primary">AHL10</name>
    <name evidence="6" type="ORF">CR513_29507</name>
</gene>
<protein>
    <recommendedName>
        <fullName evidence="5">AT-hook motif nuclear-localized protein</fullName>
    </recommendedName>
</protein>
<evidence type="ECO:0000256" key="5">
    <source>
        <dbReference type="RuleBase" id="RU367031"/>
    </source>
</evidence>
<comment type="function">
    <text evidence="5">Transcription factor that specifically binds AT-rich DNA sequences related to the nuclear matrix attachment regions (MARs).</text>
</comment>
<evidence type="ECO:0000256" key="3">
    <source>
        <dbReference type="ARBA" id="ARBA00023163"/>
    </source>
</evidence>
<evidence type="ECO:0000256" key="4">
    <source>
        <dbReference type="ARBA" id="ARBA00023242"/>
    </source>
</evidence>
<evidence type="ECO:0000313" key="7">
    <source>
        <dbReference type="Proteomes" id="UP000257109"/>
    </source>
</evidence>
<comment type="subcellular location">
    <subcellularLocation>
        <location evidence="5">Nucleus</location>
    </subcellularLocation>
</comment>
<dbReference type="EMBL" id="QJKJ01005826">
    <property type="protein sequence ID" value="RDX88840.1"/>
    <property type="molecule type" value="Genomic_DNA"/>
</dbReference>
<evidence type="ECO:0000256" key="1">
    <source>
        <dbReference type="ARBA" id="ARBA00023015"/>
    </source>
</evidence>
<comment type="domain">
    <text evidence="5">The PPC domain mediates interactions between AHL proteins.</text>
</comment>
<dbReference type="GO" id="GO:0003680">
    <property type="term" value="F:minor groove of adenine-thymine-rich DNA binding"/>
    <property type="evidence" value="ECO:0007669"/>
    <property type="project" value="UniProtKB-UniRule"/>
</dbReference>
<dbReference type="Gene3D" id="4.10.60.10">
    <property type="entry name" value="Zinc finger, CCHC-type"/>
    <property type="match status" value="1"/>
</dbReference>
<dbReference type="PANTHER" id="PTHR31500:SF57">
    <property type="entry name" value="AT-HOOK MOTIF NUCLEAR-LOCALIZED PROTEIN 10"/>
    <property type="match status" value="1"/>
</dbReference>
<dbReference type="GO" id="GO:0005634">
    <property type="term" value="C:nucleus"/>
    <property type="evidence" value="ECO:0007669"/>
    <property type="project" value="UniProtKB-SubCell"/>
</dbReference>
<organism evidence="6 7">
    <name type="scientific">Mucuna pruriens</name>
    <name type="common">Velvet bean</name>
    <name type="synonym">Dolichos pruriens</name>
    <dbReference type="NCBI Taxonomy" id="157652"/>
    <lineage>
        <taxon>Eukaryota</taxon>
        <taxon>Viridiplantae</taxon>
        <taxon>Streptophyta</taxon>
        <taxon>Embryophyta</taxon>
        <taxon>Tracheophyta</taxon>
        <taxon>Spermatophyta</taxon>
        <taxon>Magnoliopsida</taxon>
        <taxon>eudicotyledons</taxon>
        <taxon>Gunneridae</taxon>
        <taxon>Pentapetalae</taxon>
        <taxon>rosids</taxon>
        <taxon>fabids</taxon>
        <taxon>Fabales</taxon>
        <taxon>Fabaceae</taxon>
        <taxon>Papilionoideae</taxon>
        <taxon>50 kb inversion clade</taxon>
        <taxon>NPAAA clade</taxon>
        <taxon>indigoferoid/millettioid clade</taxon>
        <taxon>Phaseoleae</taxon>
        <taxon>Mucuna</taxon>
    </lineage>
</organism>
<dbReference type="STRING" id="157652.A0A371GE87"/>
<name>A0A371GE87_MUCPR</name>
<dbReference type="SUPFAM" id="SSF117856">
    <property type="entry name" value="AF0104/ALDC/Ptd012-like"/>
    <property type="match status" value="1"/>
</dbReference>
<evidence type="ECO:0000313" key="6">
    <source>
        <dbReference type="EMBL" id="RDX88840.1"/>
    </source>
</evidence>
<dbReference type="AlphaFoldDB" id="A0A371GE87"/>
<dbReference type="OrthoDB" id="8026949at2759"/>
<evidence type="ECO:0000256" key="2">
    <source>
        <dbReference type="ARBA" id="ARBA00023125"/>
    </source>
</evidence>
<dbReference type="CDD" id="cd11378">
    <property type="entry name" value="DUF296"/>
    <property type="match status" value="1"/>
</dbReference>
<feature type="non-terminal residue" evidence="6">
    <location>
        <position position="1"/>
    </location>
</feature>
<comment type="caution">
    <text evidence="6">The sequence shown here is derived from an EMBL/GenBank/DDBJ whole genome shotgun (WGS) entry which is preliminary data.</text>
</comment>